<dbReference type="InterPro" id="IPR008280">
    <property type="entry name" value="Tub_FtsZ_C"/>
</dbReference>
<dbReference type="SMART" id="SM00865">
    <property type="entry name" value="Tubulin_C"/>
    <property type="match status" value="1"/>
</dbReference>
<evidence type="ECO:0000259" key="7">
    <source>
        <dbReference type="SMART" id="SM00865"/>
    </source>
</evidence>
<evidence type="ECO:0000256" key="5">
    <source>
        <dbReference type="RuleBase" id="RU000352"/>
    </source>
</evidence>
<dbReference type="InterPro" id="IPR018316">
    <property type="entry name" value="Tubulin/FtsZ_2-layer-sand-dom"/>
</dbReference>
<dbReference type="FunFam" id="3.40.50.1440:FF:000049">
    <property type="entry name" value="Tubulin gamma chain"/>
    <property type="match status" value="1"/>
</dbReference>
<accession>A0AAD1UIL9</accession>
<evidence type="ECO:0000259" key="6">
    <source>
        <dbReference type="SMART" id="SM00864"/>
    </source>
</evidence>
<comment type="caution">
    <text evidence="8">The sequence shown here is derived from an EMBL/GenBank/DDBJ whole genome shotgun (WGS) entry which is preliminary data.</text>
</comment>
<comment type="similarity">
    <text evidence="1 5">Belongs to the tubulin family.</text>
</comment>
<dbReference type="GO" id="GO:0007017">
    <property type="term" value="P:microtubule-based process"/>
    <property type="evidence" value="ECO:0007669"/>
    <property type="project" value="InterPro"/>
</dbReference>
<keyword evidence="4 5" id="KW-0342">GTP-binding</keyword>
<dbReference type="GO" id="GO:0005874">
    <property type="term" value="C:microtubule"/>
    <property type="evidence" value="ECO:0007669"/>
    <property type="project" value="UniProtKB-KW"/>
</dbReference>
<organism evidence="8 9">
    <name type="scientific">Euplotes crassus</name>
    <dbReference type="NCBI Taxonomy" id="5936"/>
    <lineage>
        <taxon>Eukaryota</taxon>
        <taxon>Sar</taxon>
        <taxon>Alveolata</taxon>
        <taxon>Ciliophora</taxon>
        <taxon>Intramacronucleata</taxon>
        <taxon>Spirotrichea</taxon>
        <taxon>Hypotrichia</taxon>
        <taxon>Euplotida</taxon>
        <taxon>Euplotidae</taxon>
        <taxon>Moneuplotes</taxon>
    </lineage>
</organism>
<dbReference type="SUPFAM" id="SSF55307">
    <property type="entry name" value="Tubulin C-terminal domain-like"/>
    <property type="match status" value="1"/>
</dbReference>
<protein>
    <submittedName>
        <fullName evidence="8">Uncharacterized protein</fullName>
    </submittedName>
</protein>
<dbReference type="PRINTS" id="PR01161">
    <property type="entry name" value="TUBULIN"/>
</dbReference>
<dbReference type="Pfam" id="PF03953">
    <property type="entry name" value="Tubulin_C"/>
    <property type="match status" value="1"/>
</dbReference>
<proteinExistence type="inferred from homology"/>
<dbReference type="InterPro" id="IPR017975">
    <property type="entry name" value="Tubulin_CS"/>
</dbReference>
<dbReference type="SUPFAM" id="SSF52490">
    <property type="entry name" value="Tubulin nucleotide-binding domain-like"/>
    <property type="match status" value="1"/>
</dbReference>
<dbReference type="InterPro" id="IPR000217">
    <property type="entry name" value="Tubulin"/>
</dbReference>
<dbReference type="EMBL" id="CAMPGE010009049">
    <property type="protein sequence ID" value="CAI2367923.1"/>
    <property type="molecule type" value="Genomic_DNA"/>
</dbReference>
<feature type="domain" description="Tubulin/FtsZ GTPase" evidence="6">
    <location>
        <begin position="52"/>
        <end position="287"/>
    </location>
</feature>
<dbReference type="InterPro" id="IPR004057">
    <property type="entry name" value="Epsilon_tubulin"/>
</dbReference>
<sequence>MPREIITIQVGQCGNQIGLKFWEQALREHRNQLLYDDALSSFFRNGEMDGEIFEEYPLGSEINDLKARAIVVDMECGVINNKILNGELSDIFEARQVVSDQSGAGNNWAQGHFEYGPMYEEEIMDKVRCATEKCDSLQGFVFLHSLGGGTGSGLGTYLLKSVGNEYVNNFKFSTCVFPSPENDDVAVSPYNSMLALNCLIEYSDCVLPIENQSLFDIVKRIDDLDKYKKNPYGTSLNKKIAKDMAMADSKGGATITDSKGMGHHFERENTIVAHVINNLTSSMRFEGSLNVDMNEITMNLVPYPKLHFLVSSLSPLYQLINKKCDPRSLDQSFLDALDPNYQLVKTDPMKSLYLACGLIVRSKTIEISQVNRGVETLQDKINMIYWNKEGFKVGICKKPPINQDYSILSLCNSTGIRGVFKALLSKFQKLYKHKAYLANYEKFGAERDLFDECEENCAQLISNYAQLEMENGKEVEEESLEEMSFEPIV</sequence>
<dbReference type="InterPro" id="IPR036525">
    <property type="entry name" value="Tubulin/FtsZ_GTPase_sf"/>
</dbReference>
<dbReference type="CDD" id="cd02190">
    <property type="entry name" value="epsilon_tubulin"/>
    <property type="match status" value="1"/>
</dbReference>
<dbReference type="InterPro" id="IPR003008">
    <property type="entry name" value="Tubulin_FtsZ_GTPase"/>
</dbReference>
<reference evidence="8" key="1">
    <citation type="submission" date="2023-07" db="EMBL/GenBank/DDBJ databases">
        <authorList>
            <consortium name="AG Swart"/>
            <person name="Singh M."/>
            <person name="Singh A."/>
            <person name="Seah K."/>
            <person name="Emmerich C."/>
        </authorList>
    </citation>
    <scope>NUCLEOTIDE SEQUENCE</scope>
    <source>
        <strain evidence="8">DP1</strain>
    </source>
</reference>
<dbReference type="Gene3D" id="3.40.50.1440">
    <property type="entry name" value="Tubulin/FtsZ, GTPase domain"/>
    <property type="match status" value="1"/>
</dbReference>
<keyword evidence="2 5" id="KW-0493">Microtubule</keyword>
<dbReference type="Pfam" id="PF00091">
    <property type="entry name" value="Tubulin"/>
    <property type="match status" value="1"/>
</dbReference>
<dbReference type="Proteomes" id="UP001295684">
    <property type="component" value="Unassembled WGS sequence"/>
</dbReference>
<dbReference type="PRINTS" id="PR01519">
    <property type="entry name" value="EPSLNTUBULIN"/>
</dbReference>
<evidence type="ECO:0000313" key="9">
    <source>
        <dbReference type="Proteomes" id="UP001295684"/>
    </source>
</evidence>
<dbReference type="PROSITE" id="PS00227">
    <property type="entry name" value="TUBULIN"/>
    <property type="match status" value="1"/>
</dbReference>
<keyword evidence="3 5" id="KW-0547">Nucleotide-binding</keyword>
<evidence type="ECO:0000256" key="2">
    <source>
        <dbReference type="ARBA" id="ARBA00022701"/>
    </source>
</evidence>
<evidence type="ECO:0000313" key="8">
    <source>
        <dbReference type="EMBL" id="CAI2367923.1"/>
    </source>
</evidence>
<dbReference type="SMART" id="SM00864">
    <property type="entry name" value="Tubulin"/>
    <property type="match status" value="1"/>
</dbReference>
<dbReference type="AlphaFoldDB" id="A0AAD1UIL9"/>
<dbReference type="GO" id="GO:0005525">
    <property type="term" value="F:GTP binding"/>
    <property type="evidence" value="ECO:0007669"/>
    <property type="project" value="UniProtKB-UniRule"/>
</dbReference>
<dbReference type="InterPro" id="IPR023123">
    <property type="entry name" value="Tubulin_C"/>
</dbReference>
<evidence type="ECO:0000256" key="1">
    <source>
        <dbReference type="ARBA" id="ARBA00009636"/>
    </source>
</evidence>
<feature type="domain" description="Tubulin/FtsZ 2-layer sandwich" evidence="7">
    <location>
        <begin position="289"/>
        <end position="425"/>
    </location>
</feature>
<gene>
    <name evidence="8" type="ORF">ECRASSUSDP1_LOCUS9212</name>
</gene>
<dbReference type="PANTHER" id="PTHR11588">
    <property type="entry name" value="TUBULIN"/>
    <property type="match status" value="1"/>
</dbReference>
<keyword evidence="9" id="KW-1185">Reference proteome</keyword>
<name>A0AAD1UIL9_EUPCR</name>
<evidence type="ECO:0000256" key="4">
    <source>
        <dbReference type="ARBA" id="ARBA00023134"/>
    </source>
</evidence>
<dbReference type="Gene3D" id="1.10.287.600">
    <property type="entry name" value="Helix hairpin bin"/>
    <property type="match status" value="1"/>
</dbReference>
<evidence type="ECO:0000256" key="3">
    <source>
        <dbReference type="ARBA" id="ARBA00022741"/>
    </source>
</evidence>